<dbReference type="Proteomes" id="UP001274571">
    <property type="component" value="Unassembled WGS sequence"/>
</dbReference>
<keyword evidence="1" id="KW-0472">Membrane</keyword>
<dbReference type="RefSeq" id="WP_136999878.1">
    <property type="nucleotide sequence ID" value="NZ_CP017577.1"/>
</dbReference>
<organism evidence="2 3">
    <name type="scientific">Bacillus thuringiensis</name>
    <dbReference type="NCBI Taxonomy" id="1428"/>
    <lineage>
        <taxon>Bacteria</taxon>
        <taxon>Bacillati</taxon>
        <taxon>Bacillota</taxon>
        <taxon>Bacilli</taxon>
        <taxon>Bacillales</taxon>
        <taxon>Bacillaceae</taxon>
        <taxon>Bacillus</taxon>
        <taxon>Bacillus cereus group</taxon>
    </lineage>
</organism>
<feature type="transmembrane region" description="Helical" evidence="1">
    <location>
        <begin position="38"/>
        <end position="58"/>
    </location>
</feature>
<feature type="transmembrane region" description="Helical" evidence="1">
    <location>
        <begin position="78"/>
        <end position="108"/>
    </location>
</feature>
<accession>A0AAW9GGL3</accession>
<protein>
    <submittedName>
        <fullName evidence="2">Uncharacterized protein</fullName>
    </submittedName>
</protein>
<evidence type="ECO:0000313" key="3">
    <source>
        <dbReference type="Proteomes" id="UP001274571"/>
    </source>
</evidence>
<dbReference type="EMBL" id="JAXCMD010000003">
    <property type="protein sequence ID" value="MDY0851781.1"/>
    <property type="molecule type" value="Genomic_DNA"/>
</dbReference>
<reference evidence="2" key="1">
    <citation type="submission" date="2023-11" db="EMBL/GenBank/DDBJ databases">
        <title>Genome Sequence of Bacillus thuringiensis stain BLB 30AF.</title>
        <authorList>
            <person name="Farhat A."/>
        </authorList>
    </citation>
    <scope>NUCLEOTIDE SEQUENCE</scope>
    <source>
        <strain evidence="2">BLB30AF</strain>
    </source>
</reference>
<keyword evidence="1" id="KW-0812">Transmembrane</keyword>
<proteinExistence type="predicted"/>
<sequence length="118" mass="13912">MEESQMVKVNNMLKRFRIIDLLFIYIVAYVLVDQPSDLKKIVFFLAGITIFILEKVMLSSKKFNQYLKNVREGFISDVLIGVLFFWYIFNVLNIATLLVLLIICILKFKEDIDVLLRK</sequence>
<keyword evidence="1" id="KW-1133">Transmembrane helix</keyword>
<gene>
    <name evidence="2" type="ORF">SOH20_12720</name>
</gene>
<evidence type="ECO:0000313" key="2">
    <source>
        <dbReference type="EMBL" id="MDY0851781.1"/>
    </source>
</evidence>
<feature type="transmembrane region" description="Helical" evidence="1">
    <location>
        <begin position="12"/>
        <end position="32"/>
    </location>
</feature>
<evidence type="ECO:0000256" key="1">
    <source>
        <dbReference type="SAM" id="Phobius"/>
    </source>
</evidence>
<dbReference type="AlphaFoldDB" id="A0AAW9GGL3"/>
<name>A0AAW9GGL3_BACTU</name>
<comment type="caution">
    <text evidence="2">The sequence shown here is derived from an EMBL/GenBank/DDBJ whole genome shotgun (WGS) entry which is preliminary data.</text>
</comment>